<comment type="caution">
    <text evidence="1">The sequence shown here is derived from an EMBL/GenBank/DDBJ whole genome shotgun (WGS) entry which is preliminary data.</text>
</comment>
<proteinExistence type="predicted"/>
<keyword evidence="2" id="KW-1185">Reference proteome</keyword>
<dbReference type="Proteomes" id="UP001319846">
    <property type="component" value="Unassembled WGS sequence"/>
</dbReference>
<name>A0ACC5VUZ5_9GAMM</name>
<sequence>MKIRPEPASGLPGLKALILVTGLGLAMCMGYLLFHRLHDEVTWFPAAAPCDLNTQACTARLGDAGQLTLHIDICGPVSALTPLPLRVDIDGVTSTWVSVDFLSRHRKDEAYRFVLDAVAPGRFRGLGQLGEKRDSRSGIATPWRARVIVDTPEGKLGSWFDFDVRRS</sequence>
<gene>
    <name evidence="1" type="ORF">HW452_08660</name>
</gene>
<reference evidence="1" key="1">
    <citation type="submission" date="2020-06" db="EMBL/GenBank/DDBJ databases">
        <title>Whole Genome Sequence of Halomonas aquamarina MB598.</title>
        <authorList>
            <person name="Pervaiz M."/>
            <person name="Fariq A."/>
            <person name="Yasmin A."/>
            <person name="Welch M."/>
        </authorList>
    </citation>
    <scope>NUCLEOTIDE SEQUENCE</scope>
    <source>
        <strain evidence="1">MB598</strain>
    </source>
</reference>
<protein>
    <submittedName>
        <fullName evidence="1">Uncharacterized protein</fullName>
    </submittedName>
</protein>
<evidence type="ECO:0000313" key="1">
    <source>
        <dbReference type="EMBL" id="MBZ5487596.1"/>
    </source>
</evidence>
<dbReference type="EMBL" id="JABYQT010000004">
    <property type="protein sequence ID" value="MBZ5487596.1"/>
    <property type="molecule type" value="Genomic_DNA"/>
</dbReference>
<evidence type="ECO:0000313" key="2">
    <source>
        <dbReference type="Proteomes" id="UP001319846"/>
    </source>
</evidence>
<accession>A0ACC5VUZ5</accession>
<organism evidence="1 2">
    <name type="scientific">Vreelandella aquamarina</name>
    <dbReference type="NCBI Taxonomy" id="77097"/>
    <lineage>
        <taxon>Bacteria</taxon>
        <taxon>Pseudomonadati</taxon>
        <taxon>Pseudomonadota</taxon>
        <taxon>Gammaproteobacteria</taxon>
        <taxon>Oceanospirillales</taxon>
        <taxon>Halomonadaceae</taxon>
        <taxon>Vreelandella</taxon>
    </lineage>
</organism>